<dbReference type="STRING" id="8081.ENSPREP00000024411"/>
<reference evidence="3" key="1">
    <citation type="submission" date="2013-11" db="EMBL/GenBank/DDBJ databases">
        <title>The genomic landscape of the Guanapo guppy.</title>
        <authorList>
            <person name="Kuenstner A."/>
            <person name="Dreyer C."/>
        </authorList>
    </citation>
    <scope>NUCLEOTIDE SEQUENCE</scope>
    <source>
        <strain evidence="3">Guanapo</strain>
    </source>
</reference>
<evidence type="ECO:0000313" key="2">
    <source>
        <dbReference type="Ensembl" id="ENSPREP00000024411.1"/>
    </source>
</evidence>
<dbReference type="AlphaFoldDB" id="A0A3P9PRD5"/>
<dbReference type="Ensembl" id="ENSPRET00000024657.1">
    <property type="protein sequence ID" value="ENSPREP00000024411.1"/>
    <property type="gene ID" value="ENSPREG00000016495.1"/>
</dbReference>
<feature type="compositionally biased region" description="Low complexity" evidence="1">
    <location>
        <begin position="15"/>
        <end position="37"/>
    </location>
</feature>
<feature type="compositionally biased region" description="Polar residues" evidence="1">
    <location>
        <begin position="1"/>
        <end position="14"/>
    </location>
</feature>
<accession>A0A3P9PRD5</accession>
<organism evidence="2 3">
    <name type="scientific">Poecilia reticulata</name>
    <name type="common">Guppy</name>
    <name type="synonym">Acanthophacelus reticulatus</name>
    <dbReference type="NCBI Taxonomy" id="8081"/>
    <lineage>
        <taxon>Eukaryota</taxon>
        <taxon>Metazoa</taxon>
        <taxon>Chordata</taxon>
        <taxon>Craniata</taxon>
        <taxon>Vertebrata</taxon>
        <taxon>Euteleostomi</taxon>
        <taxon>Actinopterygii</taxon>
        <taxon>Neopterygii</taxon>
        <taxon>Teleostei</taxon>
        <taxon>Neoteleostei</taxon>
        <taxon>Acanthomorphata</taxon>
        <taxon>Ovalentaria</taxon>
        <taxon>Atherinomorphae</taxon>
        <taxon>Cyprinodontiformes</taxon>
        <taxon>Poeciliidae</taxon>
        <taxon>Poeciliinae</taxon>
        <taxon>Poecilia</taxon>
    </lineage>
</organism>
<dbReference type="Proteomes" id="UP000242638">
    <property type="component" value="Unassembled WGS sequence"/>
</dbReference>
<reference evidence="2" key="2">
    <citation type="submission" date="2025-08" db="UniProtKB">
        <authorList>
            <consortium name="Ensembl"/>
        </authorList>
    </citation>
    <scope>IDENTIFICATION</scope>
    <source>
        <strain evidence="2">Guanapo</strain>
    </source>
</reference>
<dbReference type="Bgee" id="ENSPREG00000016495">
    <property type="expression patterns" value="Expressed in caudal fin"/>
</dbReference>
<reference evidence="2" key="3">
    <citation type="submission" date="2025-09" db="UniProtKB">
        <authorList>
            <consortium name="Ensembl"/>
        </authorList>
    </citation>
    <scope>IDENTIFICATION</scope>
    <source>
        <strain evidence="2">Guanapo</strain>
    </source>
</reference>
<protein>
    <submittedName>
        <fullName evidence="2">Uncharacterized protein</fullName>
    </submittedName>
</protein>
<keyword evidence="3" id="KW-1185">Reference proteome</keyword>
<name>A0A3P9PRD5_POERE</name>
<sequence length="119" mass="12971">MFSPPVSSGKNGPTSLGSGHFSGSSTSPSPSTSSSSCLFFPSVPPSLPTPARWWLFEYSCSVWVFFWSVLFPEKSAARLTCLSVLTFVLFFSDISEADQNPAVFILSFIFAPDGDFLFF</sequence>
<evidence type="ECO:0000256" key="1">
    <source>
        <dbReference type="SAM" id="MobiDB-lite"/>
    </source>
</evidence>
<proteinExistence type="predicted"/>
<evidence type="ECO:0000313" key="3">
    <source>
        <dbReference type="Proteomes" id="UP000242638"/>
    </source>
</evidence>
<feature type="region of interest" description="Disordered" evidence="1">
    <location>
        <begin position="1"/>
        <end position="37"/>
    </location>
</feature>